<dbReference type="PANTHER" id="PTHR42852:SF6">
    <property type="entry name" value="THIOL:DISULFIDE INTERCHANGE PROTEIN DSBE"/>
    <property type="match status" value="1"/>
</dbReference>
<reference evidence="6" key="1">
    <citation type="submission" date="2018-06" db="EMBL/GenBank/DDBJ databases">
        <authorList>
            <person name="Zhirakovskaya E."/>
        </authorList>
    </citation>
    <scope>NUCLEOTIDE SEQUENCE</scope>
</reference>
<evidence type="ECO:0000313" key="6">
    <source>
        <dbReference type="EMBL" id="VAX42102.1"/>
    </source>
</evidence>
<accession>A0A3B1DMV7</accession>
<evidence type="ECO:0000256" key="1">
    <source>
        <dbReference type="ARBA" id="ARBA00004196"/>
    </source>
</evidence>
<evidence type="ECO:0000256" key="2">
    <source>
        <dbReference type="ARBA" id="ARBA00022748"/>
    </source>
</evidence>
<dbReference type="EMBL" id="UOGL01000622">
    <property type="protein sequence ID" value="VAX42102.1"/>
    <property type="molecule type" value="Genomic_DNA"/>
</dbReference>
<evidence type="ECO:0000256" key="4">
    <source>
        <dbReference type="ARBA" id="ARBA00023284"/>
    </source>
</evidence>
<dbReference type="GO" id="GO:0030313">
    <property type="term" value="C:cell envelope"/>
    <property type="evidence" value="ECO:0007669"/>
    <property type="project" value="UniProtKB-SubCell"/>
</dbReference>
<feature type="domain" description="Thioredoxin" evidence="5">
    <location>
        <begin position="41"/>
        <end position="210"/>
    </location>
</feature>
<name>A0A3B1DMV7_9ZZZZ</name>
<dbReference type="Pfam" id="PF08534">
    <property type="entry name" value="Redoxin"/>
    <property type="match status" value="1"/>
</dbReference>
<dbReference type="InterPro" id="IPR013740">
    <property type="entry name" value="Redoxin"/>
</dbReference>
<dbReference type="SUPFAM" id="SSF52833">
    <property type="entry name" value="Thioredoxin-like"/>
    <property type="match status" value="1"/>
</dbReference>
<keyword evidence="4" id="KW-0676">Redox-active center</keyword>
<sequence length="213" mass="24268">MSHVTHKLAESFLLFGGLLFLLAWSVGCRNEPPGKKNAHQQEQQKIAPDNKMNAVEKTSELKVASWKEVQQQVAKHRGKVVVLNIWLTTCGICLEEFPQFLKLQQRYGKENLVCLSLNGDYDGIKGKPPEQYREDIEKFLAKQTSPGEHYLLSLPFIDFMELVDLGSTPALFVYSQEGKLVKEFDNDDVKIEEEEFTHDDVTQLIDSLLKNKG</sequence>
<evidence type="ECO:0000256" key="3">
    <source>
        <dbReference type="ARBA" id="ARBA00023157"/>
    </source>
</evidence>
<keyword evidence="3" id="KW-1015">Disulfide bond</keyword>
<dbReference type="PANTHER" id="PTHR42852">
    <property type="entry name" value="THIOL:DISULFIDE INTERCHANGE PROTEIN DSBE"/>
    <property type="match status" value="1"/>
</dbReference>
<dbReference type="PROSITE" id="PS51257">
    <property type="entry name" value="PROKAR_LIPOPROTEIN"/>
    <property type="match status" value="1"/>
</dbReference>
<keyword evidence="2" id="KW-0201">Cytochrome c-type biogenesis</keyword>
<dbReference type="InterPro" id="IPR050553">
    <property type="entry name" value="Thioredoxin_ResA/DsbE_sf"/>
</dbReference>
<gene>
    <name evidence="6" type="ORF">MNBD_PLANCTO02-1317</name>
</gene>
<proteinExistence type="predicted"/>
<organism evidence="6">
    <name type="scientific">hydrothermal vent metagenome</name>
    <dbReference type="NCBI Taxonomy" id="652676"/>
    <lineage>
        <taxon>unclassified sequences</taxon>
        <taxon>metagenomes</taxon>
        <taxon>ecological metagenomes</taxon>
    </lineage>
</organism>
<evidence type="ECO:0000259" key="5">
    <source>
        <dbReference type="PROSITE" id="PS51352"/>
    </source>
</evidence>
<dbReference type="PROSITE" id="PS51352">
    <property type="entry name" value="THIOREDOXIN_2"/>
    <property type="match status" value="1"/>
</dbReference>
<dbReference type="CDD" id="cd02966">
    <property type="entry name" value="TlpA_like_family"/>
    <property type="match status" value="1"/>
</dbReference>
<dbReference type="GO" id="GO:0016491">
    <property type="term" value="F:oxidoreductase activity"/>
    <property type="evidence" value="ECO:0007669"/>
    <property type="project" value="InterPro"/>
</dbReference>
<comment type="subcellular location">
    <subcellularLocation>
        <location evidence="1">Cell envelope</location>
    </subcellularLocation>
</comment>
<protein>
    <recommendedName>
        <fullName evidence="5">Thioredoxin domain-containing protein</fullName>
    </recommendedName>
</protein>
<dbReference type="AlphaFoldDB" id="A0A3B1DMV7"/>
<dbReference type="InterPro" id="IPR036249">
    <property type="entry name" value="Thioredoxin-like_sf"/>
</dbReference>
<dbReference type="Gene3D" id="3.40.30.10">
    <property type="entry name" value="Glutaredoxin"/>
    <property type="match status" value="1"/>
</dbReference>
<dbReference type="InterPro" id="IPR013766">
    <property type="entry name" value="Thioredoxin_domain"/>
</dbReference>
<dbReference type="GO" id="GO:0017004">
    <property type="term" value="P:cytochrome complex assembly"/>
    <property type="evidence" value="ECO:0007669"/>
    <property type="project" value="UniProtKB-KW"/>
</dbReference>